<evidence type="ECO:0000313" key="1">
    <source>
        <dbReference type="EMBL" id="RLQ93067.1"/>
    </source>
</evidence>
<organism evidence="1 2">
    <name type="scientific">Falsibacillus albus</name>
    <dbReference type="NCBI Taxonomy" id="2478915"/>
    <lineage>
        <taxon>Bacteria</taxon>
        <taxon>Bacillati</taxon>
        <taxon>Bacillota</taxon>
        <taxon>Bacilli</taxon>
        <taxon>Bacillales</taxon>
        <taxon>Bacillaceae</taxon>
        <taxon>Falsibacillus</taxon>
    </lineage>
</organism>
<dbReference type="GO" id="GO:0004833">
    <property type="term" value="F:L-tryptophan 2,3-dioxygenase activity"/>
    <property type="evidence" value="ECO:0007669"/>
    <property type="project" value="InterPro"/>
</dbReference>
<dbReference type="Gene3D" id="1.20.58.480">
    <property type="match status" value="2"/>
</dbReference>
<comment type="caution">
    <text evidence="1">The sequence shown here is derived from an EMBL/GenBank/DDBJ whole genome shotgun (WGS) entry which is preliminary data.</text>
</comment>
<name>A0A3L7JQG8_9BACI</name>
<dbReference type="PANTHER" id="PTHR10138:SF0">
    <property type="entry name" value="TRYPTOPHAN 2,3-DIOXYGENASE"/>
    <property type="match status" value="1"/>
</dbReference>
<dbReference type="GO" id="GO:0019442">
    <property type="term" value="P:L-tryptophan catabolic process to acetyl-CoA"/>
    <property type="evidence" value="ECO:0007669"/>
    <property type="project" value="TreeGrafter"/>
</dbReference>
<keyword evidence="2" id="KW-1185">Reference proteome</keyword>
<accession>A0A3L7JQG8</accession>
<dbReference type="GO" id="GO:0019441">
    <property type="term" value="P:L-tryptophan catabolic process to kynurenine"/>
    <property type="evidence" value="ECO:0007669"/>
    <property type="project" value="InterPro"/>
</dbReference>
<dbReference type="InterPro" id="IPR004981">
    <property type="entry name" value="Trp_2_3_dOase"/>
</dbReference>
<dbReference type="Proteomes" id="UP000276770">
    <property type="component" value="Unassembled WGS sequence"/>
</dbReference>
<dbReference type="RefSeq" id="WP_121682174.1">
    <property type="nucleotide sequence ID" value="NZ_RCVZ01000017.1"/>
</dbReference>
<gene>
    <name evidence="1" type="ORF">D9X91_18715</name>
</gene>
<dbReference type="AlphaFoldDB" id="A0A3L7JQG8"/>
<protein>
    <submittedName>
        <fullName evidence="1">Tryptophan 2,3-dioxygenase</fullName>
    </submittedName>
</protein>
<dbReference type="OrthoDB" id="9776847at2"/>
<keyword evidence="1" id="KW-0560">Oxidoreductase</keyword>
<evidence type="ECO:0000313" key="2">
    <source>
        <dbReference type="Proteomes" id="UP000276770"/>
    </source>
</evidence>
<dbReference type="Pfam" id="PF03301">
    <property type="entry name" value="Trp_dioxygenase"/>
    <property type="match status" value="1"/>
</dbReference>
<reference evidence="1 2" key="1">
    <citation type="submission" date="2018-10" db="EMBL/GenBank/DDBJ databases">
        <title>Falsibacillus sp. genome draft.</title>
        <authorList>
            <person name="Shi S."/>
        </authorList>
    </citation>
    <scope>NUCLEOTIDE SEQUENCE [LARGE SCALE GENOMIC DNA]</scope>
    <source>
        <strain evidence="1 2">GY 10110</strain>
    </source>
</reference>
<dbReference type="SUPFAM" id="SSF140959">
    <property type="entry name" value="Indolic compounds 2,3-dioxygenase-like"/>
    <property type="match status" value="1"/>
</dbReference>
<dbReference type="GO" id="GO:0020037">
    <property type="term" value="F:heme binding"/>
    <property type="evidence" value="ECO:0007669"/>
    <property type="project" value="InterPro"/>
</dbReference>
<dbReference type="GO" id="GO:0046872">
    <property type="term" value="F:metal ion binding"/>
    <property type="evidence" value="ECO:0007669"/>
    <property type="project" value="InterPro"/>
</dbReference>
<dbReference type="PANTHER" id="PTHR10138">
    <property type="entry name" value="TRYPTOPHAN 2,3-DIOXYGENASE"/>
    <property type="match status" value="1"/>
</dbReference>
<sequence length="235" mass="27494">MYNKKDSSLSDYEKYIKTEELLSLQKNEEELCCEDELTFQTIHQIAELHFKLIIQYIHRTDAHLKNGEVTMAADQLRRINLHVKQLPDVFNMVKVISPRDYHTIRLALGRGSGQDSPGFNRILELGPILWKPFQDILSKRSLSVLELHQQFNQQHELFDLMQELIQFDEGFQSFRHHHIQIVKRMIGFETKSLKGIPAKALERGAKFEFYPELWKAISELTDLTGSSYNPQPLQD</sequence>
<keyword evidence="1" id="KW-0223">Dioxygenase</keyword>
<proteinExistence type="predicted"/>
<dbReference type="EMBL" id="RCVZ01000017">
    <property type="protein sequence ID" value="RLQ93067.1"/>
    <property type="molecule type" value="Genomic_DNA"/>
</dbReference>
<dbReference type="InterPro" id="IPR037217">
    <property type="entry name" value="Trp/Indoleamine_2_3_dOase-like"/>
</dbReference>